<gene>
    <name evidence="1" type="ORF">HGP29_04425</name>
</gene>
<dbReference type="AlphaFoldDB" id="A0A7X8XUK4"/>
<sequence>MSSYKDCPNCWGYQEYVTEIESQNINPDNHKKEQVNVSKVFSIKGKEVTKHYDDE</sequence>
<evidence type="ECO:0000313" key="1">
    <source>
        <dbReference type="EMBL" id="NLR90436.1"/>
    </source>
</evidence>
<comment type="caution">
    <text evidence="1">The sequence shown here is derived from an EMBL/GenBank/DDBJ whole genome shotgun (WGS) entry which is preliminary data.</text>
</comment>
<protein>
    <submittedName>
        <fullName evidence="1">Uncharacterized protein</fullName>
    </submittedName>
</protein>
<dbReference type="EMBL" id="JABAIL010000001">
    <property type="protein sequence ID" value="NLR90436.1"/>
    <property type="molecule type" value="Genomic_DNA"/>
</dbReference>
<organism evidence="1 2">
    <name type="scientific">Flammeovirga agarivorans</name>
    <dbReference type="NCBI Taxonomy" id="2726742"/>
    <lineage>
        <taxon>Bacteria</taxon>
        <taxon>Pseudomonadati</taxon>
        <taxon>Bacteroidota</taxon>
        <taxon>Cytophagia</taxon>
        <taxon>Cytophagales</taxon>
        <taxon>Flammeovirgaceae</taxon>
        <taxon>Flammeovirga</taxon>
    </lineage>
</organism>
<name>A0A7X8XUK4_9BACT</name>
<keyword evidence="2" id="KW-1185">Reference proteome</keyword>
<accession>A0A7X8XUK4</accession>
<reference evidence="1 2" key="1">
    <citation type="submission" date="2020-04" db="EMBL/GenBank/DDBJ databases">
        <title>Flammeovirga sp. SR4, a novel species isolated from seawater.</title>
        <authorList>
            <person name="Wang X."/>
        </authorList>
    </citation>
    <scope>NUCLEOTIDE SEQUENCE [LARGE SCALE GENOMIC DNA]</scope>
    <source>
        <strain evidence="1 2">SR4</strain>
    </source>
</reference>
<evidence type="ECO:0000313" key="2">
    <source>
        <dbReference type="Proteomes" id="UP000585050"/>
    </source>
</evidence>
<dbReference type="RefSeq" id="WP_168881136.1">
    <property type="nucleotide sequence ID" value="NZ_JABAIL010000001.1"/>
</dbReference>
<dbReference type="Proteomes" id="UP000585050">
    <property type="component" value="Unassembled WGS sequence"/>
</dbReference>
<proteinExistence type="predicted"/>